<comment type="caution">
    <text evidence="2">The sequence shown here is derived from an EMBL/GenBank/DDBJ whole genome shotgun (WGS) entry which is preliminary data.</text>
</comment>
<gene>
    <name evidence="2" type="ORF">VNI00_014779</name>
</gene>
<sequence>MESKIHNKHNTSIVEARFNPPTSQFSKGHSTDTITLSIARRTYSSLKSSRADVDAAGYL</sequence>
<keyword evidence="3" id="KW-1185">Reference proteome</keyword>
<evidence type="ECO:0000256" key="1">
    <source>
        <dbReference type="SAM" id="MobiDB-lite"/>
    </source>
</evidence>
<dbReference type="AlphaFoldDB" id="A0AAW0BQ37"/>
<feature type="compositionally biased region" description="Polar residues" evidence="1">
    <location>
        <begin position="20"/>
        <end position="30"/>
    </location>
</feature>
<dbReference type="EMBL" id="JAYKXP010000086">
    <property type="protein sequence ID" value="KAK7028940.1"/>
    <property type="molecule type" value="Genomic_DNA"/>
</dbReference>
<dbReference type="Proteomes" id="UP001383192">
    <property type="component" value="Unassembled WGS sequence"/>
</dbReference>
<reference evidence="2 3" key="1">
    <citation type="submission" date="2024-01" db="EMBL/GenBank/DDBJ databases">
        <title>A draft genome for a cacao thread blight-causing isolate of Paramarasmius palmivorus.</title>
        <authorList>
            <person name="Baruah I.K."/>
            <person name="Bukari Y."/>
            <person name="Amoako-Attah I."/>
            <person name="Meinhardt L.W."/>
            <person name="Bailey B.A."/>
            <person name="Cohen S.P."/>
        </authorList>
    </citation>
    <scope>NUCLEOTIDE SEQUENCE [LARGE SCALE GENOMIC DNA]</scope>
    <source>
        <strain evidence="2 3">GH-12</strain>
    </source>
</reference>
<accession>A0AAW0BQ37</accession>
<organism evidence="2 3">
    <name type="scientific">Paramarasmius palmivorus</name>
    <dbReference type="NCBI Taxonomy" id="297713"/>
    <lineage>
        <taxon>Eukaryota</taxon>
        <taxon>Fungi</taxon>
        <taxon>Dikarya</taxon>
        <taxon>Basidiomycota</taxon>
        <taxon>Agaricomycotina</taxon>
        <taxon>Agaricomycetes</taxon>
        <taxon>Agaricomycetidae</taxon>
        <taxon>Agaricales</taxon>
        <taxon>Marasmiineae</taxon>
        <taxon>Marasmiaceae</taxon>
        <taxon>Paramarasmius</taxon>
    </lineage>
</organism>
<evidence type="ECO:0000313" key="2">
    <source>
        <dbReference type="EMBL" id="KAK7028940.1"/>
    </source>
</evidence>
<evidence type="ECO:0000313" key="3">
    <source>
        <dbReference type="Proteomes" id="UP001383192"/>
    </source>
</evidence>
<name>A0AAW0BQ37_9AGAR</name>
<protein>
    <submittedName>
        <fullName evidence="2">Uncharacterized protein</fullName>
    </submittedName>
</protein>
<proteinExistence type="predicted"/>
<feature type="region of interest" description="Disordered" evidence="1">
    <location>
        <begin position="1"/>
        <end position="30"/>
    </location>
</feature>